<evidence type="ECO:0000256" key="1">
    <source>
        <dbReference type="SAM" id="MobiDB-lite"/>
    </source>
</evidence>
<proteinExistence type="predicted"/>
<dbReference type="WBParaSite" id="HDID_0000091501-mRNA-1">
    <property type="protein sequence ID" value="HDID_0000091501-mRNA-1"/>
    <property type="gene ID" value="HDID_0000091501"/>
</dbReference>
<evidence type="ECO:0000313" key="4">
    <source>
        <dbReference type="WBParaSite" id="HDID_0000091501-mRNA-1"/>
    </source>
</evidence>
<reference evidence="4" key="1">
    <citation type="submission" date="2016-04" db="UniProtKB">
        <authorList>
            <consortium name="WormBaseParasite"/>
        </authorList>
    </citation>
    <scope>IDENTIFICATION</scope>
</reference>
<dbReference type="OrthoDB" id="6246337at2759"/>
<gene>
    <name evidence="2" type="ORF">HDID_LOCUS916</name>
</gene>
<evidence type="ECO:0000313" key="2">
    <source>
        <dbReference type="EMBL" id="VDL18377.1"/>
    </source>
</evidence>
<organism evidence="4">
    <name type="scientific">Hymenolepis diminuta</name>
    <name type="common">Rat tapeworm</name>
    <dbReference type="NCBI Taxonomy" id="6216"/>
    <lineage>
        <taxon>Eukaryota</taxon>
        <taxon>Metazoa</taxon>
        <taxon>Spiralia</taxon>
        <taxon>Lophotrochozoa</taxon>
        <taxon>Platyhelminthes</taxon>
        <taxon>Cestoda</taxon>
        <taxon>Eucestoda</taxon>
        <taxon>Cyclophyllidea</taxon>
        <taxon>Hymenolepididae</taxon>
        <taxon>Hymenolepis</taxon>
    </lineage>
</organism>
<dbReference type="AlphaFoldDB" id="A0A158QC40"/>
<evidence type="ECO:0000313" key="3">
    <source>
        <dbReference type="Proteomes" id="UP000274504"/>
    </source>
</evidence>
<reference evidence="2 3" key="2">
    <citation type="submission" date="2018-11" db="EMBL/GenBank/DDBJ databases">
        <authorList>
            <consortium name="Pathogen Informatics"/>
        </authorList>
    </citation>
    <scope>NUCLEOTIDE SEQUENCE [LARGE SCALE GENOMIC DNA]</scope>
</reference>
<dbReference type="EMBL" id="UYSG01000140">
    <property type="protein sequence ID" value="VDL18377.1"/>
    <property type="molecule type" value="Genomic_DNA"/>
</dbReference>
<accession>A0A158QC40</accession>
<name>A0A158QC40_HYMDI</name>
<protein>
    <submittedName>
        <fullName evidence="4">PH domain-containing protein</fullName>
    </submittedName>
</protein>
<sequence length="613" mass="66247">MTFEIFDDLRLWADTLQEYLICARYFASVCSAPKSSRLHACLPSSIASTNTMNTSTSEVLDTADLAQPLSVHSVPTNSSASTYYAYLSSFLSRVIHPYQHHHRASKSDGFLHVTVDRLLFVAFSSGHKPVLLTSWNFTNGDISVYGTGRISANTSSERESKIFYLVEPAGRYVFACEKAAELSTWIQRVTRPASYLYERRWLSSISAQLGEDQAMLLLPFHGAGKQFQSSLGGISEGQVGATSQRTSNLTRCIRNDSSSAPSVYLPLFRGSVASSYRPPSGHRIRFLSHPNDKPIFSSCIGHLQTGRQHDGCVLRHSFCNVSCAHIAHPSVQYPIASTSYGPCNTSLTSTMTGSTADLSDEESPTMVALSSLPLDYFPGLDTLNTTITRDKDRNRRSLQDETAELEVDIEVYNQIASCNATSPSKDSGAVSSASPPKSVLYPLALSPPPLTRPESPTQRTVRSRLTDSWSTSITNFSPCLFSSVSPSSSQGGVRNLISVARAVSECHDFTPFNSTGCGYPQRWSRTHQHTSSIGGVVGVACSVPWDAAATAEKPRTGRLYSSREEIREAALKVAAVAVAPLSSLPSGEPSPPPSASPSDDEGDNEAGTAGKLL</sequence>
<feature type="region of interest" description="Disordered" evidence="1">
    <location>
        <begin position="582"/>
        <end position="613"/>
    </location>
</feature>
<dbReference type="Proteomes" id="UP000274504">
    <property type="component" value="Unassembled WGS sequence"/>
</dbReference>
<feature type="region of interest" description="Disordered" evidence="1">
    <location>
        <begin position="441"/>
        <end position="464"/>
    </location>
</feature>